<dbReference type="RefSeq" id="WP_083965602.1">
    <property type="nucleotide sequence ID" value="NZ_CP015249.1"/>
</dbReference>
<protein>
    <submittedName>
        <fullName evidence="6">Quinoprotein (ISS)</fullName>
    </submittedName>
</protein>
<dbReference type="Proteomes" id="UP000076830">
    <property type="component" value="Chromosome"/>
</dbReference>
<dbReference type="Pfam" id="PF14312">
    <property type="entry name" value="FG-GAP_2"/>
    <property type="match status" value="7"/>
</dbReference>
<keyword evidence="3" id="KW-0325">Glycoprotein</keyword>
<dbReference type="STRING" id="1300342.I596_3040"/>
<dbReference type="InterPro" id="IPR013519">
    <property type="entry name" value="Int_alpha_beta-p"/>
</dbReference>
<dbReference type="EMBL" id="CP015249">
    <property type="protein sequence ID" value="ANB19032.1"/>
    <property type="molecule type" value="Genomic_DNA"/>
</dbReference>
<organism evidence="6 7">
    <name type="scientific">Dokdonella koreensis DS-123</name>
    <dbReference type="NCBI Taxonomy" id="1300342"/>
    <lineage>
        <taxon>Bacteria</taxon>
        <taxon>Pseudomonadati</taxon>
        <taxon>Pseudomonadota</taxon>
        <taxon>Gammaproteobacteria</taxon>
        <taxon>Lysobacterales</taxon>
        <taxon>Rhodanobacteraceae</taxon>
        <taxon>Dokdonella</taxon>
    </lineage>
</organism>
<evidence type="ECO:0000313" key="7">
    <source>
        <dbReference type="Proteomes" id="UP000076830"/>
    </source>
</evidence>
<name>A0A167H5L8_9GAMM</name>
<gene>
    <name evidence="6" type="ORF">I596_3040</name>
</gene>
<dbReference type="Gene3D" id="2.130.10.130">
    <property type="entry name" value="Integrin alpha, N-terminal"/>
    <property type="match status" value="2"/>
</dbReference>
<dbReference type="AlphaFoldDB" id="A0A167H5L8"/>
<proteinExistence type="predicted"/>
<evidence type="ECO:0000256" key="1">
    <source>
        <dbReference type="ARBA" id="ARBA00022729"/>
    </source>
</evidence>
<dbReference type="KEGG" id="dko:I596_3040"/>
<feature type="region of interest" description="Disordered" evidence="4">
    <location>
        <begin position="520"/>
        <end position="548"/>
    </location>
</feature>
<evidence type="ECO:0000256" key="5">
    <source>
        <dbReference type="SAM" id="SignalP"/>
    </source>
</evidence>
<evidence type="ECO:0000313" key="6">
    <source>
        <dbReference type="EMBL" id="ANB19032.1"/>
    </source>
</evidence>
<sequence>MKRLGWVLFGTLAAAGLARADALEAGPRTVQPPWAPAHLGDTPRPVPVTGLDGGLAAGAPAGLLRPWIWHERKLTASDGTGSQFLGSAVAVTGDTALVGAALATANGVAFAGAVYVFVESDGVWTQRQKLTADVPVSGEMFGTALAVHGDQLIVGASCSVYGGGRPAPEAADRPEASAGAAYVFTRTTEGVWVQTARLGAEEGTPSDKFGQAVAIFDDTAVVGAFEATLHGDRPNQGAAYLFARSDAGWQPVRRLAAADGKAGDQFGWSVALHGDRLLIGAKNATGARPAMNQGLVYVYARNDGDWTQVQRLAAYDGGFGDQFGTSLAFDGSTALIGAMNGGDHGGAANGAVYVYERSAGGLSFAQKLLAQNGDLMDAFGISTAISGSTALVGAYYAPIDGVPQQGAAFVFRKLDGAWTRTKRLVASDGDWQDRIGFKVALDGRRAVVGAQLVDAAYLHTAHEAARADVAPAVLRLNAMSGGTAAGTLRIANGGDETLDYAIGESAATAAAVPLAPVPAPGPAAPAGAAPSAVGHGGKAGSRMPAPWTGPSGDGSLAFVLDDGSYENTFNLSRGYEEAAAIYLNRFAAPPGTGAFTIDTVSIQWPQNADGSLVGRQVNLLAYYDADRDGDPINAVRLGGDQFVTIGALDQFVDYPASFRVPGEGDVYVGFESSYARGGGWPRLFPAAVDTDAPVRAASWVGGAGNGDPDLDHLARNIIIGHLETFGSPGNWHIRATGGEADNDCIAASEIPWLTLAATTGAIAAGAAENLAVTADATALAPGSYRALLCMATNDPQARMVRVPVDLTVHPDGTLFRDGFDSP</sequence>
<evidence type="ECO:0000256" key="2">
    <source>
        <dbReference type="ARBA" id="ARBA00022737"/>
    </source>
</evidence>
<dbReference type="OrthoDB" id="9782766at2"/>
<dbReference type="PANTHER" id="PTHR36220">
    <property type="entry name" value="UNNAMED PRODUCT"/>
    <property type="match status" value="1"/>
</dbReference>
<dbReference type="PATRIC" id="fig|1300342.3.peg.2966"/>
<dbReference type="SMART" id="SM00191">
    <property type="entry name" value="Int_alpha"/>
    <property type="match status" value="4"/>
</dbReference>
<feature type="signal peptide" evidence="5">
    <location>
        <begin position="1"/>
        <end position="20"/>
    </location>
</feature>
<dbReference type="PANTHER" id="PTHR36220:SF1">
    <property type="entry name" value="GAMMA TUBULIN COMPLEX COMPONENT C-TERMINAL DOMAIN-CONTAINING PROTEIN"/>
    <property type="match status" value="1"/>
</dbReference>
<keyword evidence="1 5" id="KW-0732">Signal</keyword>
<dbReference type="InterPro" id="IPR013517">
    <property type="entry name" value="FG-GAP"/>
</dbReference>
<dbReference type="InterPro" id="IPR028994">
    <property type="entry name" value="Integrin_alpha_N"/>
</dbReference>
<dbReference type="SUPFAM" id="SSF69318">
    <property type="entry name" value="Integrin alpha N-terminal domain"/>
    <property type="match status" value="1"/>
</dbReference>
<feature type="compositionally biased region" description="Low complexity" evidence="4">
    <location>
        <begin position="524"/>
        <end position="533"/>
    </location>
</feature>
<dbReference type="PROSITE" id="PS51470">
    <property type="entry name" value="FG_GAP"/>
    <property type="match status" value="1"/>
</dbReference>
<reference evidence="6 7" key="1">
    <citation type="submission" date="2016-04" db="EMBL/GenBank/DDBJ databases">
        <title>Complete genome sequence of Dokdonella koreensis DS-123T.</title>
        <authorList>
            <person name="Kim J.F."/>
            <person name="Lee H."/>
            <person name="Kwak M.-J."/>
        </authorList>
    </citation>
    <scope>NUCLEOTIDE SEQUENCE [LARGE SCALE GENOMIC DNA]</scope>
    <source>
        <strain evidence="6 7">DS-123</strain>
    </source>
</reference>
<accession>A0A167H5L8</accession>
<keyword evidence="2" id="KW-0677">Repeat</keyword>
<evidence type="ECO:0000256" key="4">
    <source>
        <dbReference type="SAM" id="MobiDB-lite"/>
    </source>
</evidence>
<evidence type="ECO:0000256" key="3">
    <source>
        <dbReference type="ARBA" id="ARBA00023180"/>
    </source>
</evidence>
<keyword evidence="7" id="KW-1185">Reference proteome</keyword>
<feature type="chain" id="PRO_5007887365" evidence="5">
    <location>
        <begin position="21"/>
        <end position="822"/>
    </location>
</feature>